<feature type="non-terminal residue" evidence="4">
    <location>
        <position position="1"/>
    </location>
</feature>
<evidence type="ECO:0000256" key="1">
    <source>
        <dbReference type="ARBA" id="ARBA00022737"/>
    </source>
</evidence>
<accession>A0A2T4A4X9</accession>
<protein>
    <submittedName>
        <fullName evidence="4">Uncharacterized protein</fullName>
    </submittedName>
</protein>
<dbReference type="RefSeq" id="XP_024771783.1">
    <property type="nucleotide sequence ID" value="XM_024915202.1"/>
</dbReference>
<dbReference type="GeneID" id="36623769"/>
<reference evidence="4 5" key="1">
    <citation type="submission" date="2016-07" db="EMBL/GenBank/DDBJ databases">
        <title>Multiple horizontal gene transfer events from other fungi enriched the ability of initially mycotrophic Trichoderma (Ascomycota) to feed on dead plant biomass.</title>
        <authorList>
            <consortium name="DOE Joint Genome Institute"/>
            <person name="Aerts A."/>
            <person name="Atanasova L."/>
            <person name="Chenthamara K."/>
            <person name="Zhang J."/>
            <person name="Grujic M."/>
            <person name="Henrissat B."/>
            <person name="Kuo A."/>
            <person name="Salamov A."/>
            <person name="Lipzen A."/>
            <person name="Labutti K."/>
            <person name="Barry K."/>
            <person name="Miao Y."/>
            <person name="Rahimi M.J."/>
            <person name="Shen Q."/>
            <person name="Grigoriev I.V."/>
            <person name="Kubicek C.P."/>
            <person name="Druzhinina I.S."/>
        </authorList>
    </citation>
    <scope>NUCLEOTIDE SEQUENCE [LARGE SCALE GENOMIC DNA]</scope>
    <source>
        <strain evidence="4 5">CBS 226.95</strain>
    </source>
</reference>
<dbReference type="InterPro" id="IPR002110">
    <property type="entry name" value="Ankyrin_rpt"/>
</dbReference>
<gene>
    <name evidence="4" type="ORF">M431DRAFT_44122</name>
</gene>
<sequence>LIDLGAVIDETNEEGQTPLHVAALYGKPANLKLLIDKGANIEARDGRGRTPALFMSFEEQRKECLRVLIKHGAGVNVADHEGRTPLYLAAGDETMEDFVPELLEAGAAVDVAVDDGYTPLHQAAYFKCTKAIKALVEHGANTEAVNTDGET</sequence>
<dbReference type="Pfam" id="PF13857">
    <property type="entry name" value="Ank_5"/>
    <property type="match status" value="1"/>
</dbReference>
<dbReference type="GO" id="GO:0005634">
    <property type="term" value="C:nucleus"/>
    <property type="evidence" value="ECO:0007669"/>
    <property type="project" value="TreeGrafter"/>
</dbReference>
<dbReference type="PANTHER" id="PTHR24193">
    <property type="entry name" value="ANKYRIN REPEAT PROTEIN"/>
    <property type="match status" value="1"/>
</dbReference>
<dbReference type="GO" id="GO:0045944">
    <property type="term" value="P:positive regulation of transcription by RNA polymerase II"/>
    <property type="evidence" value="ECO:0007669"/>
    <property type="project" value="TreeGrafter"/>
</dbReference>
<keyword evidence="5" id="KW-1185">Reference proteome</keyword>
<dbReference type="Proteomes" id="UP000241690">
    <property type="component" value="Unassembled WGS sequence"/>
</dbReference>
<evidence type="ECO:0000256" key="2">
    <source>
        <dbReference type="ARBA" id="ARBA00023043"/>
    </source>
</evidence>
<dbReference type="SMART" id="SM00248">
    <property type="entry name" value="ANK"/>
    <property type="match status" value="4"/>
</dbReference>
<feature type="non-terminal residue" evidence="4">
    <location>
        <position position="151"/>
    </location>
</feature>
<dbReference type="SUPFAM" id="SSF48403">
    <property type="entry name" value="Ankyrin repeat"/>
    <property type="match status" value="1"/>
</dbReference>
<feature type="repeat" description="ANK" evidence="3">
    <location>
        <begin position="115"/>
        <end position="147"/>
    </location>
</feature>
<evidence type="ECO:0000313" key="5">
    <source>
        <dbReference type="Proteomes" id="UP000241690"/>
    </source>
</evidence>
<dbReference type="Pfam" id="PF12796">
    <property type="entry name" value="Ank_2"/>
    <property type="match status" value="1"/>
</dbReference>
<dbReference type="InterPro" id="IPR050663">
    <property type="entry name" value="Ankyrin-SOCS_Box"/>
</dbReference>
<keyword evidence="1" id="KW-0677">Repeat</keyword>
<evidence type="ECO:0000256" key="3">
    <source>
        <dbReference type="PROSITE-ProRule" id="PRU00023"/>
    </source>
</evidence>
<proteinExistence type="predicted"/>
<dbReference type="PROSITE" id="PS50088">
    <property type="entry name" value="ANK_REPEAT"/>
    <property type="match status" value="3"/>
</dbReference>
<dbReference type="PRINTS" id="PR01415">
    <property type="entry name" value="ANKYRIN"/>
</dbReference>
<feature type="repeat" description="ANK" evidence="3">
    <location>
        <begin position="81"/>
        <end position="114"/>
    </location>
</feature>
<name>A0A2T4A4X9_TRIHA</name>
<evidence type="ECO:0000313" key="4">
    <source>
        <dbReference type="EMBL" id="PTB52106.1"/>
    </source>
</evidence>
<dbReference type="GO" id="GO:0000976">
    <property type="term" value="F:transcription cis-regulatory region binding"/>
    <property type="evidence" value="ECO:0007669"/>
    <property type="project" value="TreeGrafter"/>
</dbReference>
<keyword evidence="2 3" id="KW-0040">ANK repeat</keyword>
<dbReference type="PANTHER" id="PTHR24193:SF121">
    <property type="entry name" value="ADA2A-CONTAINING COMPLEX COMPONENT 3, ISOFORM D"/>
    <property type="match status" value="1"/>
</dbReference>
<dbReference type="InterPro" id="IPR036770">
    <property type="entry name" value="Ankyrin_rpt-contain_sf"/>
</dbReference>
<dbReference type="Gene3D" id="1.25.40.20">
    <property type="entry name" value="Ankyrin repeat-containing domain"/>
    <property type="match status" value="2"/>
</dbReference>
<dbReference type="EMBL" id="KZ679684">
    <property type="protein sequence ID" value="PTB52106.1"/>
    <property type="molecule type" value="Genomic_DNA"/>
</dbReference>
<organism evidence="4 5">
    <name type="scientific">Trichoderma harzianum CBS 226.95</name>
    <dbReference type="NCBI Taxonomy" id="983964"/>
    <lineage>
        <taxon>Eukaryota</taxon>
        <taxon>Fungi</taxon>
        <taxon>Dikarya</taxon>
        <taxon>Ascomycota</taxon>
        <taxon>Pezizomycotina</taxon>
        <taxon>Sordariomycetes</taxon>
        <taxon>Hypocreomycetidae</taxon>
        <taxon>Hypocreales</taxon>
        <taxon>Hypocreaceae</taxon>
        <taxon>Trichoderma</taxon>
    </lineage>
</organism>
<feature type="repeat" description="ANK" evidence="3">
    <location>
        <begin position="14"/>
        <end position="46"/>
    </location>
</feature>
<dbReference type="STRING" id="983964.A0A2T4A4X9"/>
<dbReference type="AlphaFoldDB" id="A0A2T4A4X9"/>
<dbReference type="PROSITE" id="PS50297">
    <property type="entry name" value="ANK_REP_REGION"/>
    <property type="match status" value="3"/>
</dbReference>